<sequence>MFPISSTPASNVTPLGPLDADRVTATGSATDAPAPTAVTVDLSPVASFVLTVSQTQQHLAQLQEALAQGAAPPNADTTLSDRTRDVVDAFNLLPSGEFDRALQEPSLLDTLVQSLQPPAVAQNLAQIGLSLQSTLPPDARNSLSLDDVQLQTAFHTAPEATAAALQATLGNFDAVAENFAAQLAQAQQNDPLRANPALAAAIAAYRLNDLAGAASHLTQMAGSVIPRVPPVAATARTRASGHTP</sequence>
<name>A0A845GAT2_9BURK</name>
<feature type="region of interest" description="Disordered" evidence="1">
    <location>
        <begin position="1"/>
        <end position="32"/>
    </location>
</feature>
<dbReference type="Proteomes" id="UP000470302">
    <property type="component" value="Unassembled WGS sequence"/>
</dbReference>
<organism evidence="2 3">
    <name type="scientific">Duganella vulcania</name>
    <dbReference type="NCBI Taxonomy" id="2692166"/>
    <lineage>
        <taxon>Bacteria</taxon>
        <taxon>Pseudomonadati</taxon>
        <taxon>Pseudomonadota</taxon>
        <taxon>Betaproteobacteria</taxon>
        <taxon>Burkholderiales</taxon>
        <taxon>Oxalobacteraceae</taxon>
        <taxon>Telluria group</taxon>
        <taxon>Duganella</taxon>
    </lineage>
</organism>
<proteinExistence type="predicted"/>
<evidence type="ECO:0000313" key="3">
    <source>
        <dbReference type="Proteomes" id="UP000470302"/>
    </source>
</evidence>
<evidence type="ECO:0000256" key="1">
    <source>
        <dbReference type="SAM" id="MobiDB-lite"/>
    </source>
</evidence>
<comment type="caution">
    <text evidence="2">The sequence shown here is derived from an EMBL/GenBank/DDBJ whole genome shotgun (WGS) entry which is preliminary data.</text>
</comment>
<accession>A0A845GAT2</accession>
<gene>
    <name evidence="2" type="ORF">GTP91_29930</name>
</gene>
<dbReference type="EMBL" id="WWCW01000197">
    <property type="protein sequence ID" value="MYM91384.1"/>
    <property type="molecule type" value="Genomic_DNA"/>
</dbReference>
<feature type="compositionally biased region" description="Polar residues" evidence="1">
    <location>
        <begin position="1"/>
        <end position="13"/>
    </location>
</feature>
<dbReference type="AlphaFoldDB" id="A0A845GAT2"/>
<protein>
    <submittedName>
        <fullName evidence="2">Uncharacterized protein</fullName>
    </submittedName>
</protein>
<evidence type="ECO:0000313" key="2">
    <source>
        <dbReference type="EMBL" id="MYM91384.1"/>
    </source>
</evidence>
<dbReference type="RefSeq" id="WP_161100030.1">
    <property type="nucleotide sequence ID" value="NZ_WWCW01000197.1"/>
</dbReference>
<reference evidence="2 3" key="1">
    <citation type="submission" date="2020-01" db="EMBL/GenBank/DDBJ databases">
        <title>Novel species isolated from a subtropical stream in China.</title>
        <authorList>
            <person name="Lu H."/>
        </authorList>
    </citation>
    <scope>NUCLEOTIDE SEQUENCE [LARGE SCALE GENOMIC DNA]</scope>
    <source>
        <strain evidence="2 3">FT82W</strain>
    </source>
</reference>